<organism evidence="1 2">
    <name type="scientific">Characodon lateralis</name>
    <dbReference type="NCBI Taxonomy" id="208331"/>
    <lineage>
        <taxon>Eukaryota</taxon>
        <taxon>Metazoa</taxon>
        <taxon>Chordata</taxon>
        <taxon>Craniata</taxon>
        <taxon>Vertebrata</taxon>
        <taxon>Euteleostomi</taxon>
        <taxon>Actinopterygii</taxon>
        <taxon>Neopterygii</taxon>
        <taxon>Teleostei</taxon>
        <taxon>Neoteleostei</taxon>
        <taxon>Acanthomorphata</taxon>
        <taxon>Ovalentaria</taxon>
        <taxon>Atherinomorphae</taxon>
        <taxon>Cyprinodontiformes</taxon>
        <taxon>Goodeidae</taxon>
        <taxon>Characodon</taxon>
    </lineage>
</organism>
<dbReference type="Proteomes" id="UP001352852">
    <property type="component" value="Unassembled WGS sequence"/>
</dbReference>
<evidence type="ECO:0000313" key="1">
    <source>
        <dbReference type="EMBL" id="MED6289406.1"/>
    </source>
</evidence>
<sequence>MSTSTHTHKYIHTAQIMAANNMGDVKESAMQQPLLSPEEPLVVVVLGCGQVSSQLRNVTSPWYLNSINNLAIVPLHEQHRPNFIFMDDNAPSHRGGITREQPLETGSTLHFLQT</sequence>
<keyword evidence="2" id="KW-1185">Reference proteome</keyword>
<dbReference type="EMBL" id="JAHUTJ010065675">
    <property type="protein sequence ID" value="MED6289406.1"/>
    <property type="molecule type" value="Genomic_DNA"/>
</dbReference>
<accession>A0ABU7EQT7</accession>
<name>A0ABU7EQT7_9TELE</name>
<protein>
    <submittedName>
        <fullName evidence="1">Uncharacterized protein</fullName>
    </submittedName>
</protein>
<comment type="caution">
    <text evidence="1">The sequence shown here is derived from an EMBL/GenBank/DDBJ whole genome shotgun (WGS) entry which is preliminary data.</text>
</comment>
<dbReference type="Gene3D" id="3.30.420.10">
    <property type="entry name" value="Ribonuclease H-like superfamily/Ribonuclease H"/>
    <property type="match status" value="1"/>
</dbReference>
<gene>
    <name evidence="1" type="ORF">CHARACLAT_002442</name>
</gene>
<dbReference type="InterPro" id="IPR036397">
    <property type="entry name" value="RNaseH_sf"/>
</dbReference>
<reference evidence="1 2" key="1">
    <citation type="submission" date="2021-06" db="EMBL/GenBank/DDBJ databases">
        <authorList>
            <person name="Palmer J.M."/>
        </authorList>
    </citation>
    <scope>NUCLEOTIDE SEQUENCE [LARGE SCALE GENOMIC DNA]</scope>
    <source>
        <strain evidence="1 2">CL_MEX2019</strain>
        <tissue evidence="1">Muscle</tissue>
    </source>
</reference>
<proteinExistence type="predicted"/>
<evidence type="ECO:0000313" key="2">
    <source>
        <dbReference type="Proteomes" id="UP001352852"/>
    </source>
</evidence>